<dbReference type="VEuPathDB" id="FungiDB:PSHT_14251"/>
<sequence length="124" mass="14175">MFISLKIIAVVGLLFLQGTTASSRVVTKATRAEVCRCIIDCISSFRMTRLFTLTAGFDPDNHFLQQLFEVGFRSPIQVRHPDRAFPIQRPARFVKSLLLDWRPESNFSSAYLTIGHLLTFLFHI</sequence>
<reference evidence="3" key="2">
    <citation type="journal article" date="2018" name="BMC Genomics">
        <title>Genomic insights into host adaptation between the wheat stripe rust pathogen (Puccinia striiformis f. sp. tritici) and the barley stripe rust pathogen (Puccinia striiformis f. sp. hordei).</title>
        <authorList>
            <person name="Xia C."/>
            <person name="Wang M."/>
            <person name="Yin C."/>
            <person name="Cornejo O.E."/>
            <person name="Hulbert S.H."/>
            <person name="Chen X."/>
        </authorList>
    </citation>
    <scope>NUCLEOTIDE SEQUENCE [LARGE SCALE GENOMIC DNA]</scope>
    <source>
        <strain evidence="3">93TX-2</strain>
    </source>
</reference>
<feature type="signal peptide" evidence="1">
    <location>
        <begin position="1"/>
        <end position="21"/>
    </location>
</feature>
<dbReference type="Proteomes" id="UP000238274">
    <property type="component" value="Unassembled WGS sequence"/>
</dbReference>
<comment type="caution">
    <text evidence="2">The sequence shown here is derived from an EMBL/GenBank/DDBJ whole genome shotgun (WGS) entry which is preliminary data.</text>
</comment>
<name>A0A2S4ULD5_9BASI</name>
<reference evidence="2 3" key="1">
    <citation type="submission" date="2017-12" db="EMBL/GenBank/DDBJ databases">
        <title>Gene loss provides genomic basis for host adaptation in cereal stripe rust fungi.</title>
        <authorList>
            <person name="Xia C."/>
        </authorList>
    </citation>
    <scope>NUCLEOTIDE SEQUENCE [LARGE SCALE GENOMIC DNA]</scope>
    <source>
        <strain evidence="2 3">93TX-2</strain>
    </source>
</reference>
<accession>A0A2S4ULD5</accession>
<dbReference type="VEuPathDB" id="FungiDB:PSTT_06474"/>
<gene>
    <name evidence="2" type="ORF">PSHT_14251</name>
</gene>
<dbReference type="EMBL" id="PKSM01000312">
    <property type="protein sequence ID" value="POV98036.1"/>
    <property type="molecule type" value="Genomic_DNA"/>
</dbReference>
<proteinExistence type="predicted"/>
<evidence type="ECO:0000313" key="3">
    <source>
        <dbReference type="Proteomes" id="UP000238274"/>
    </source>
</evidence>
<reference evidence="3" key="3">
    <citation type="journal article" date="2018" name="Mol. Plant Microbe Interact.">
        <title>Genome sequence resources for the wheat stripe rust pathogen (Puccinia striiformis f. sp. tritici) and the barley stripe rust pathogen (Puccinia striiformis f. sp. hordei).</title>
        <authorList>
            <person name="Xia C."/>
            <person name="Wang M."/>
            <person name="Yin C."/>
            <person name="Cornejo O.E."/>
            <person name="Hulbert S.H."/>
            <person name="Chen X."/>
        </authorList>
    </citation>
    <scope>NUCLEOTIDE SEQUENCE [LARGE SCALE GENOMIC DNA]</scope>
    <source>
        <strain evidence="3">93TX-2</strain>
    </source>
</reference>
<organism evidence="2 3">
    <name type="scientific">Puccinia striiformis</name>
    <dbReference type="NCBI Taxonomy" id="27350"/>
    <lineage>
        <taxon>Eukaryota</taxon>
        <taxon>Fungi</taxon>
        <taxon>Dikarya</taxon>
        <taxon>Basidiomycota</taxon>
        <taxon>Pucciniomycotina</taxon>
        <taxon>Pucciniomycetes</taxon>
        <taxon>Pucciniales</taxon>
        <taxon>Pucciniaceae</taxon>
        <taxon>Puccinia</taxon>
    </lineage>
</organism>
<evidence type="ECO:0000256" key="1">
    <source>
        <dbReference type="SAM" id="SignalP"/>
    </source>
</evidence>
<keyword evidence="1" id="KW-0732">Signal</keyword>
<dbReference type="AlphaFoldDB" id="A0A2S4ULD5"/>
<keyword evidence="3" id="KW-1185">Reference proteome</keyword>
<evidence type="ECO:0000313" key="2">
    <source>
        <dbReference type="EMBL" id="POV98036.1"/>
    </source>
</evidence>
<feature type="chain" id="PRO_5015703848" evidence="1">
    <location>
        <begin position="22"/>
        <end position="124"/>
    </location>
</feature>
<protein>
    <submittedName>
        <fullName evidence="2">Uncharacterized protein</fullName>
    </submittedName>
</protein>